<protein>
    <submittedName>
        <fullName evidence="2">Circadian clock protein KaiB</fullName>
    </submittedName>
</protein>
<evidence type="ECO:0000259" key="1">
    <source>
        <dbReference type="SMART" id="SM01248"/>
    </source>
</evidence>
<sequence>MNYQTSPTPPLFKGIALFTPGGDLVYCIDPSKKTQWHVNLCATLQEWLGLVEPPHFLVPCYTATFDRWLDPNTQVVKCSAVAYPPVWRYRSLLNLIFETHEVVWSQGSCPEELCDPIVVASYRERFPQLWENHDLVLQVDSPIARAPEFPESDLSAIARTDPTRPEGSEGYVLRLFVSGRTTATEKSLHTLYQVLEESLGVPYTLKVIDIHKHPEQAEFSQISATPTLIKLWPLPVRRIVGNLEDPNTIARVLGYY</sequence>
<feature type="domain" description="KaiB" evidence="1">
    <location>
        <begin position="174"/>
        <end position="255"/>
    </location>
</feature>
<evidence type="ECO:0000313" key="2">
    <source>
        <dbReference type="EMBL" id="QIZ71193.1"/>
    </source>
</evidence>
<dbReference type="PANTHER" id="PTHR41709">
    <property type="entry name" value="KAIB-LIKE PROTEIN 1"/>
    <property type="match status" value="1"/>
</dbReference>
<dbReference type="CDD" id="cd02978">
    <property type="entry name" value="KaiB_like"/>
    <property type="match status" value="1"/>
</dbReference>
<dbReference type="SMART" id="SM01248">
    <property type="entry name" value="KaiB"/>
    <property type="match status" value="1"/>
</dbReference>
<gene>
    <name evidence="2" type="ORF">HCG48_11895</name>
</gene>
<name>A0A6H1TZJ3_9CYAN</name>
<dbReference type="InterPro" id="IPR039022">
    <property type="entry name" value="KaiB-like"/>
</dbReference>
<dbReference type="EMBL" id="CP051167">
    <property type="protein sequence ID" value="QIZ71193.1"/>
    <property type="molecule type" value="Genomic_DNA"/>
</dbReference>
<evidence type="ECO:0000313" key="3">
    <source>
        <dbReference type="Proteomes" id="UP000500857"/>
    </source>
</evidence>
<dbReference type="Pfam" id="PF07689">
    <property type="entry name" value="KaiB"/>
    <property type="match status" value="1"/>
</dbReference>
<dbReference type="Proteomes" id="UP000500857">
    <property type="component" value="Chromosome"/>
</dbReference>
<reference evidence="2 3" key="1">
    <citation type="submission" date="2020-04" db="EMBL/GenBank/DDBJ databases">
        <authorList>
            <person name="Basu S."/>
            <person name="Maruthanayagam V."/>
            <person name="Chakraborty S."/>
            <person name="Pramanik A."/>
            <person name="Mukherjee J."/>
            <person name="Brink B."/>
        </authorList>
    </citation>
    <scope>NUCLEOTIDE SEQUENCE [LARGE SCALE GENOMIC DNA]</scope>
    <source>
        <strain evidence="2 3">AP17</strain>
    </source>
</reference>
<dbReference type="InterPro" id="IPR011649">
    <property type="entry name" value="KaiB_domain"/>
</dbReference>
<dbReference type="SUPFAM" id="SSF52833">
    <property type="entry name" value="Thioredoxin-like"/>
    <property type="match status" value="1"/>
</dbReference>
<dbReference type="InterPro" id="IPR036249">
    <property type="entry name" value="Thioredoxin-like_sf"/>
</dbReference>
<keyword evidence="3" id="KW-1185">Reference proteome</keyword>
<dbReference type="PANTHER" id="PTHR41709:SF2">
    <property type="entry name" value="CIRCADIAN CLOCK PROTEIN KAIB2"/>
    <property type="match status" value="1"/>
</dbReference>
<dbReference type="AlphaFoldDB" id="A0A6H1TZJ3"/>
<dbReference type="KEGG" id="oxy:HCG48_11895"/>
<dbReference type="Gene3D" id="3.40.30.10">
    <property type="entry name" value="Glutaredoxin"/>
    <property type="match status" value="1"/>
</dbReference>
<dbReference type="GO" id="GO:0048511">
    <property type="term" value="P:rhythmic process"/>
    <property type="evidence" value="ECO:0007669"/>
    <property type="project" value="InterPro"/>
</dbReference>
<dbReference type="RefSeq" id="WP_168569347.1">
    <property type="nucleotide sequence ID" value="NZ_CP051167.1"/>
</dbReference>
<accession>A0A6H1TZJ3</accession>
<organism evidence="2 3">
    <name type="scientific">Oxynema aestuarii AP17</name>
    <dbReference type="NCBI Taxonomy" id="2064643"/>
    <lineage>
        <taxon>Bacteria</taxon>
        <taxon>Bacillati</taxon>
        <taxon>Cyanobacteriota</taxon>
        <taxon>Cyanophyceae</taxon>
        <taxon>Oscillatoriophycideae</taxon>
        <taxon>Oscillatoriales</taxon>
        <taxon>Oscillatoriaceae</taxon>
        <taxon>Oxynema</taxon>
        <taxon>Oxynema aestuarii</taxon>
    </lineage>
</organism>
<proteinExistence type="predicted"/>